<keyword evidence="4" id="KW-1185">Reference proteome</keyword>
<feature type="signal peptide" evidence="1">
    <location>
        <begin position="1"/>
        <end position="18"/>
    </location>
</feature>
<feature type="chain" id="PRO_5039348688" evidence="1">
    <location>
        <begin position="19"/>
        <end position="141"/>
    </location>
</feature>
<dbReference type="RefSeq" id="WP_123234712.1">
    <property type="nucleotide sequence ID" value="NZ_RJSG01000002.1"/>
</dbReference>
<dbReference type="GO" id="GO:0016020">
    <property type="term" value="C:membrane"/>
    <property type="evidence" value="ECO:0007669"/>
    <property type="project" value="InterPro"/>
</dbReference>
<dbReference type="Proteomes" id="UP000277094">
    <property type="component" value="Unassembled WGS sequence"/>
</dbReference>
<protein>
    <submittedName>
        <fullName evidence="3">FMN-binding protein</fullName>
    </submittedName>
</protein>
<dbReference type="GO" id="GO:0010181">
    <property type="term" value="F:FMN binding"/>
    <property type="evidence" value="ECO:0007669"/>
    <property type="project" value="InterPro"/>
</dbReference>
<dbReference type="InterPro" id="IPR007329">
    <property type="entry name" value="FMN-bd"/>
</dbReference>
<gene>
    <name evidence="3" type="ORF">EFL95_15040</name>
</gene>
<evidence type="ECO:0000256" key="1">
    <source>
        <dbReference type="SAM" id="SignalP"/>
    </source>
</evidence>
<evidence type="ECO:0000313" key="3">
    <source>
        <dbReference type="EMBL" id="RNL80211.1"/>
    </source>
</evidence>
<dbReference type="EMBL" id="RJSG01000002">
    <property type="protein sequence ID" value="RNL80211.1"/>
    <property type="molecule type" value="Genomic_DNA"/>
</dbReference>
<keyword evidence="1" id="KW-0732">Signal</keyword>
<accession>A0A3N0DXC8</accession>
<name>A0A3N0DXC8_9ACTN</name>
<reference evidence="3 4" key="1">
    <citation type="submission" date="2018-11" db="EMBL/GenBank/DDBJ databases">
        <authorList>
            <person name="Li F."/>
        </authorList>
    </citation>
    <scope>NUCLEOTIDE SEQUENCE [LARGE SCALE GENOMIC DNA]</scope>
    <source>
        <strain evidence="3 4">KIS18-7</strain>
    </source>
</reference>
<dbReference type="Pfam" id="PF04205">
    <property type="entry name" value="FMN_bind"/>
    <property type="match status" value="1"/>
</dbReference>
<organism evidence="3 4">
    <name type="scientific">Nocardioides marmorisolisilvae</name>
    <dbReference type="NCBI Taxonomy" id="1542737"/>
    <lineage>
        <taxon>Bacteria</taxon>
        <taxon>Bacillati</taxon>
        <taxon>Actinomycetota</taxon>
        <taxon>Actinomycetes</taxon>
        <taxon>Propionibacteriales</taxon>
        <taxon>Nocardioidaceae</taxon>
        <taxon>Nocardioides</taxon>
    </lineage>
</organism>
<evidence type="ECO:0000259" key="2">
    <source>
        <dbReference type="SMART" id="SM00900"/>
    </source>
</evidence>
<evidence type="ECO:0000313" key="4">
    <source>
        <dbReference type="Proteomes" id="UP000277094"/>
    </source>
</evidence>
<feature type="domain" description="FMN-binding" evidence="2">
    <location>
        <begin position="63"/>
        <end position="139"/>
    </location>
</feature>
<dbReference type="SMART" id="SM00900">
    <property type="entry name" value="FMN_bind"/>
    <property type="match status" value="1"/>
</dbReference>
<proteinExistence type="predicted"/>
<dbReference type="OrthoDB" id="8099475at2"/>
<comment type="caution">
    <text evidence="3">The sequence shown here is derived from an EMBL/GenBank/DDBJ whole genome shotgun (WGS) entry which is preliminary data.</text>
</comment>
<sequence>MKRISFWLLSTISGLALAFSYYTSTAGSVASANSAPVGSASSAKVDASKGPVTTFDGKAVPTRYGPVQVQLSVQAKKIVAVKLLKLPTGAMDQFIAKRSIPTLIKETLKSQSAHIDIVTTATYTSDGYISSLQSALDNASL</sequence>
<dbReference type="Gene3D" id="3.90.1010.20">
    <property type="match status" value="1"/>
</dbReference>
<dbReference type="AlphaFoldDB" id="A0A3N0DXC8"/>